<feature type="repeat" description="TPR" evidence="3">
    <location>
        <begin position="68"/>
        <end position="101"/>
    </location>
</feature>
<dbReference type="AlphaFoldDB" id="A0A974P2R0"/>
<reference evidence="5" key="1">
    <citation type="submission" date="2021-01" db="EMBL/GenBank/DDBJ databases">
        <title>Genome sequence of Phenylobacterium sp. 20VBR1 isolated from a valley glaceir, Ny-Alesund, Svalbard.</title>
        <authorList>
            <person name="Thomas F.A."/>
            <person name="Krishnan K.P."/>
            <person name="Sinha R.K."/>
        </authorList>
    </citation>
    <scope>NUCLEOTIDE SEQUENCE</scope>
    <source>
        <strain evidence="5">20VBR1</strain>
    </source>
</reference>
<dbReference type="Gene3D" id="1.25.40.10">
    <property type="entry name" value="Tetratricopeptide repeat domain"/>
    <property type="match status" value="3"/>
</dbReference>
<dbReference type="InterPro" id="IPR013105">
    <property type="entry name" value="TPR_2"/>
</dbReference>
<dbReference type="PROSITE" id="PS50005">
    <property type="entry name" value="TPR"/>
    <property type="match status" value="1"/>
</dbReference>
<dbReference type="PANTHER" id="PTHR44366">
    <property type="entry name" value="UDP-N-ACETYLGLUCOSAMINE--PEPTIDE N-ACETYLGLUCOSAMINYLTRANSFERASE 110 KDA SUBUNIT"/>
    <property type="match status" value="1"/>
</dbReference>
<name>A0A974P2R0_9CAUL</name>
<dbReference type="InterPro" id="IPR019734">
    <property type="entry name" value="TPR_rpt"/>
</dbReference>
<proteinExistence type="predicted"/>
<dbReference type="GO" id="GO:0006493">
    <property type="term" value="P:protein O-linked glycosylation"/>
    <property type="evidence" value="ECO:0007669"/>
    <property type="project" value="InterPro"/>
</dbReference>
<feature type="region of interest" description="Disordered" evidence="4">
    <location>
        <begin position="267"/>
        <end position="319"/>
    </location>
</feature>
<dbReference type="PANTHER" id="PTHR44366:SF1">
    <property type="entry name" value="UDP-N-ACETYLGLUCOSAMINE--PEPTIDE N-ACETYLGLUCOSAMINYLTRANSFERASE 110 KDA SUBUNIT"/>
    <property type="match status" value="1"/>
</dbReference>
<dbReference type="InterPro" id="IPR011990">
    <property type="entry name" value="TPR-like_helical_dom_sf"/>
</dbReference>
<evidence type="ECO:0000256" key="2">
    <source>
        <dbReference type="ARBA" id="ARBA00022803"/>
    </source>
</evidence>
<organism evidence="5">
    <name type="scientific">Phenylobacterium glaciei</name>
    <dbReference type="NCBI Taxonomy" id="2803784"/>
    <lineage>
        <taxon>Bacteria</taxon>
        <taxon>Pseudomonadati</taxon>
        <taxon>Pseudomonadota</taxon>
        <taxon>Alphaproteobacteria</taxon>
        <taxon>Caulobacterales</taxon>
        <taxon>Caulobacteraceae</taxon>
        <taxon>Phenylobacterium</taxon>
    </lineage>
</organism>
<dbReference type="EMBL" id="CP068570">
    <property type="protein sequence ID" value="QQZ49872.1"/>
    <property type="molecule type" value="Genomic_DNA"/>
</dbReference>
<dbReference type="SMART" id="SM00028">
    <property type="entry name" value="TPR"/>
    <property type="match status" value="5"/>
</dbReference>
<protein>
    <submittedName>
        <fullName evidence="5">Tetratricopeptide repeat protein</fullName>
    </submittedName>
</protein>
<dbReference type="GO" id="GO:0097363">
    <property type="term" value="F:protein O-acetylglucosaminyltransferase activity"/>
    <property type="evidence" value="ECO:0007669"/>
    <property type="project" value="TreeGrafter"/>
</dbReference>
<evidence type="ECO:0000313" key="5">
    <source>
        <dbReference type="EMBL" id="QQZ49872.1"/>
    </source>
</evidence>
<sequence length="319" mass="35000">MDLWNILGVTLRRLGRHADGLKALERAIKINPKSLTPQINRGNIFNDLKNPAAIDIFTKIIRQAPANAEHQRSLGRAYWYAGDLDKAEMRFNLAVKLKADYVDAWLDLSSLAADTKGAIETLPIIERAAAALPDNHKIRESKGVMLRRAGRNKEAELYFESLLTELGEQAWVHYQLGLTLSDFDRAKANVHFERAHELAPDNAEFQLALAESYSRTRVGDEAANLERAYQLLKPVVDKVGGGAGPVKVASDIFVRVADYDAADALGTSSTWDGSGPPTAATPPCSPTWPASAPRRTATSWSTSTGSGANSWRPWWPAAR</sequence>
<gene>
    <name evidence="5" type="ORF">JKL49_24720</name>
</gene>
<dbReference type="InterPro" id="IPR037919">
    <property type="entry name" value="OGT"/>
</dbReference>
<keyword evidence="2 3" id="KW-0802">TPR repeat</keyword>
<dbReference type="Pfam" id="PF07719">
    <property type="entry name" value="TPR_2"/>
    <property type="match status" value="1"/>
</dbReference>
<evidence type="ECO:0000256" key="1">
    <source>
        <dbReference type="ARBA" id="ARBA00022737"/>
    </source>
</evidence>
<dbReference type="SUPFAM" id="SSF48452">
    <property type="entry name" value="TPR-like"/>
    <property type="match status" value="2"/>
</dbReference>
<feature type="compositionally biased region" description="Low complexity" evidence="4">
    <location>
        <begin position="287"/>
        <end position="311"/>
    </location>
</feature>
<accession>A0A974P2R0</accession>
<evidence type="ECO:0000256" key="3">
    <source>
        <dbReference type="PROSITE-ProRule" id="PRU00339"/>
    </source>
</evidence>
<evidence type="ECO:0000256" key="4">
    <source>
        <dbReference type="SAM" id="MobiDB-lite"/>
    </source>
</evidence>
<keyword evidence="1" id="KW-0677">Repeat</keyword>
<dbReference type="Pfam" id="PF13432">
    <property type="entry name" value="TPR_16"/>
    <property type="match status" value="2"/>
</dbReference>